<dbReference type="EMBL" id="GBXM01068007">
    <property type="protein sequence ID" value="JAH40570.1"/>
    <property type="molecule type" value="Transcribed_RNA"/>
</dbReference>
<reference evidence="1" key="1">
    <citation type="submission" date="2014-11" db="EMBL/GenBank/DDBJ databases">
        <authorList>
            <person name="Amaro Gonzalez C."/>
        </authorList>
    </citation>
    <scope>NUCLEOTIDE SEQUENCE</scope>
</reference>
<organism evidence="1">
    <name type="scientific">Anguilla anguilla</name>
    <name type="common">European freshwater eel</name>
    <name type="synonym">Muraena anguilla</name>
    <dbReference type="NCBI Taxonomy" id="7936"/>
    <lineage>
        <taxon>Eukaryota</taxon>
        <taxon>Metazoa</taxon>
        <taxon>Chordata</taxon>
        <taxon>Craniata</taxon>
        <taxon>Vertebrata</taxon>
        <taxon>Euteleostomi</taxon>
        <taxon>Actinopterygii</taxon>
        <taxon>Neopterygii</taxon>
        <taxon>Teleostei</taxon>
        <taxon>Anguilliformes</taxon>
        <taxon>Anguillidae</taxon>
        <taxon>Anguilla</taxon>
    </lineage>
</organism>
<protein>
    <submittedName>
        <fullName evidence="1">Uncharacterized protein</fullName>
    </submittedName>
</protein>
<reference evidence="1" key="2">
    <citation type="journal article" date="2015" name="Fish Shellfish Immunol.">
        <title>Early steps in the European eel (Anguilla anguilla)-Vibrio vulnificus interaction in the gills: Role of the RtxA13 toxin.</title>
        <authorList>
            <person name="Callol A."/>
            <person name="Pajuelo D."/>
            <person name="Ebbesson L."/>
            <person name="Teles M."/>
            <person name="MacKenzie S."/>
            <person name="Amaro C."/>
        </authorList>
    </citation>
    <scope>NUCLEOTIDE SEQUENCE</scope>
</reference>
<sequence>MDEFTAVLYIANLLFNSVHGTF</sequence>
<name>A0A0E9SIR4_ANGAN</name>
<dbReference type="AlphaFoldDB" id="A0A0E9SIR4"/>
<accession>A0A0E9SIR4</accession>
<evidence type="ECO:0000313" key="1">
    <source>
        <dbReference type="EMBL" id="JAH40570.1"/>
    </source>
</evidence>
<proteinExistence type="predicted"/>